<feature type="active site" description="Proton acceptor" evidence="4">
    <location>
        <position position="209"/>
    </location>
</feature>
<keyword evidence="3 4" id="KW-0443">Lipid metabolism</keyword>
<evidence type="ECO:0000313" key="7">
    <source>
        <dbReference type="Proteomes" id="UP001501600"/>
    </source>
</evidence>
<dbReference type="PANTHER" id="PTHR14226:SF29">
    <property type="entry name" value="NEUROPATHY TARGET ESTERASE SWS"/>
    <property type="match status" value="1"/>
</dbReference>
<organism evidence="6 7">
    <name type="scientific">Ferrimonas gelatinilytica</name>
    <dbReference type="NCBI Taxonomy" id="1255257"/>
    <lineage>
        <taxon>Bacteria</taxon>
        <taxon>Pseudomonadati</taxon>
        <taxon>Pseudomonadota</taxon>
        <taxon>Gammaproteobacteria</taxon>
        <taxon>Alteromonadales</taxon>
        <taxon>Ferrimonadaceae</taxon>
        <taxon>Ferrimonas</taxon>
    </lineage>
</organism>
<dbReference type="RefSeq" id="WP_345316939.1">
    <property type="nucleotide sequence ID" value="NZ_BAABLF010000013.1"/>
</dbReference>
<feature type="short sequence motif" description="DGA/G" evidence="4">
    <location>
        <begin position="209"/>
        <end position="211"/>
    </location>
</feature>
<dbReference type="Pfam" id="PF01734">
    <property type="entry name" value="Patatin"/>
    <property type="match status" value="1"/>
</dbReference>
<dbReference type="CDD" id="cd07205">
    <property type="entry name" value="Pat_PNPLA6_PNPLA7_NTE1_like"/>
    <property type="match status" value="1"/>
</dbReference>
<evidence type="ECO:0000259" key="5">
    <source>
        <dbReference type="PROSITE" id="PS51635"/>
    </source>
</evidence>
<dbReference type="PROSITE" id="PS51635">
    <property type="entry name" value="PNPLA"/>
    <property type="match status" value="1"/>
</dbReference>
<dbReference type="Gene3D" id="2.40.160.50">
    <property type="entry name" value="membrane protein fhac: a member of the omp85/tpsb transporter family"/>
    <property type="match status" value="1"/>
</dbReference>
<sequence>MTPIARMFVVSVLALSWGLAMAEERPKIGVALSGGGAKGAAHIGVLRVLEEQRVPVDVIAGTSMGAYVAGLYSLGLSADEIQARMDALDFNTGFSDEIPRRQLNFREKAQRDYFPIDPKMGFNEGEFTLPKGLLEGQTMSVLVRRSLGPVPEVPDFDQLPIPLRTVATDLASREPKVFSSGNLAIAMQASMTVPGALAPVEVDGRLLVDGGLVNNLPVDQVKAMGADIVIAVDIGAPLMEEEELDSVVSVLGQLSSYLTNISRDQQVALLTERDLLVIPDINGVGVSDFDKMPEMVIRGETAMYSQLDELAPLSLSEAEYRKYREGVKSRRQQFLHAARPVVALTLNNDSWLRDREVRSALGLKLGHPLSQEEIEEAVTRVYALNEFERVDAVLREHPDGDELVVTARGKSWGPNLFDVGLRFEDNFEDDLDLGVDVAFTAKDLLKSRLEWRNELSLGTDKRFSTELYRTLDPLRRYYARVQYQFEDRRWDFLLDEAFARIRLVEHSVLGGIGVNLGRNWQLELNYQYSDGDYAPLPEGTQGKYARFHAGGPQLQLGYDTLNNSTFPTHGSRVILAIAGPDSYSKLLPASGLEGVENGSLWRSYLEWIGANQWGRHNLIGKAELQGLDQDGLHLSQVTAIGGFLNLSGYNKDALVGSNKVLLGGVYRYNLQGTPLGITWPLYVGFSLEAGNVWYDRDNASLSDLIYAGSVFASTYTRFGPLAVGYGHADSGEGSVYFFFGRPF</sequence>
<dbReference type="PANTHER" id="PTHR14226">
    <property type="entry name" value="NEUROPATHY TARGET ESTERASE/SWISS CHEESE D.MELANOGASTER"/>
    <property type="match status" value="1"/>
</dbReference>
<keyword evidence="2 4" id="KW-0442">Lipid degradation</keyword>
<keyword evidence="1 4" id="KW-0378">Hydrolase</keyword>
<evidence type="ECO:0000313" key="6">
    <source>
        <dbReference type="EMBL" id="GAA5192034.1"/>
    </source>
</evidence>
<dbReference type="EMBL" id="BAABLF010000013">
    <property type="protein sequence ID" value="GAA5192034.1"/>
    <property type="molecule type" value="Genomic_DNA"/>
</dbReference>
<evidence type="ECO:0000256" key="3">
    <source>
        <dbReference type="ARBA" id="ARBA00023098"/>
    </source>
</evidence>
<evidence type="ECO:0000256" key="1">
    <source>
        <dbReference type="ARBA" id="ARBA00022801"/>
    </source>
</evidence>
<feature type="short sequence motif" description="GXGXXG" evidence="4">
    <location>
        <begin position="34"/>
        <end position="39"/>
    </location>
</feature>
<dbReference type="InterPro" id="IPR050301">
    <property type="entry name" value="NTE"/>
</dbReference>
<dbReference type="InterPro" id="IPR016035">
    <property type="entry name" value="Acyl_Trfase/lysoPLipase"/>
</dbReference>
<comment type="caution">
    <text evidence="6">The sequence shown here is derived from an EMBL/GenBank/DDBJ whole genome shotgun (WGS) entry which is preliminary data.</text>
</comment>
<feature type="active site" description="Nucleophile" evidence="4">
    <location>
        <position position="63"/>
    </location>
</feature>
<feature type="domain" description="PNPLA" evidence="5">
    <location>
        <begin position="30"/>
        <end position="222"/>
    </location>
</feature>
<proteinExistence type="predicted"/>
<dbReference type="Gene3D" id="3.40.1090.10">
    <property type="entry name" value="Cytosolic phospholipase A2 catalytic domain"/>
    <property type="match status" value="2"/>
</dbReference>
<keyword evidence="7" id="KW-1185">Reference proteome</keyword>
<dbReference type="InterPro" id="IPR002641">
    <property type="entry name" value="PNPLA_dom"/>
</dbReference>
<dbReference type="Gene3D" id="3.10.20.310">
    <property type="entry name" value="membrane protein fhac"/>
    <property type="match status" value="1"/>
</dbReference>
<name>A0ABP9S9E2_9GAMM</name>
<dbReference type="SUPFAM" id="SSF52151">
    <property type="entry name" value="FabD/lysophospholipase-like"/>
    <property type="match status" value="1"/>
</dbReference>
<gene>
    <name evidence="6" type="ORF">GCM10025772_20210</name>
</gene>
<dbReference type="Proteomes" id="UP001501600">
    <property type="component" value="Unassembled WGS sequence"/>
</dbReference>
<reference evidence="7" key="1">
    <citation type="journal article" date="2019" name="Int. J. Syst. Evol. Microbiol.">
        <title>The Global Catalogue of Microorganisms (GCM) 10K type strain sequencing project: providing services to taxonomists for standard genome sequencing and annotation.</title>
        <authorList>
            <consortium name="The Broad Institute Genomics Platform"/>
            <consortium name="The Broad Institute Genome Sequencing Center for Infectious Disease"/>
            <person name="Wu L."/>
            <person name="Ma J."/>
        </authorList>
    </citation>
    <scope>NUCLEOTIDE SEQUENCE [LARGE SCALE GENOMIC DNA]</scope>
    <source>
        <strain evidence="7">JCM 18720</strain>
    </source>
</reference>
<feature type="short sequence motif" description="GXSXG" evidence="4">
    <location>
        <begin position="61"/>
        <end position="65"/>
    </location>
</feature>
<accession>A0ABP9S9E2</accession>
<evidence type="ECO:0000256" key="2">
    <source>
        <dbReference type="ARBA" id="ARBA00022963"/>
    </source>
</evidence>
<protein>
    <submittedName>
        <fullName evidence="6">Patatin-like phospholipase family protein</fullName>
    </submittedName>
</protein>
<evidence type="ECO:0000256" key="4">
    <source>
        <dbReference type="PROSITE-ProRule" id="PRU01161"/>
    </source>
</evidence>